<organism evidence="1 2">
    <name type="scientific">Lepagella muris</name>
    <dbReference type="NCBI Taxonomy" id="3032870"/>
    <lineage>
        <taxon>Bacteria</taxon>
        <taxon>Pseudomonadati</taxon>
        <taxon>Bacteroidota</taxon>
        <taxon>Bacteroidia</taxon>
        <taxon>Bacteroidales</taxon>
        <taxon>Muribaculaceae</taxon>
        <taxon>Lepagella</taxon>
    </lineage>
</organism>
<sequence>MMTLRIEEVDSTNSWVKEHESRLQLTFLVFADRQTAGRGQRGNSWESEPYMNLTASICLRPEGILPSEQFLISEAVSMAVVDLLAELGVETKVKWPNDIYAGDMKICGILIEHSIMPDRILRTIAGVGVNVNQTRFVSDAPNPVSVKQLTGESHEIGTVARRLAELVEMRMAGMYADKRATHEEYMSRLWRADGTFHPFLDCRTNEKISARIADVAPDGMLTLETDGGESRRYAFKEVSFML</sequence>
<accession>A0AC61RML5</accession>
<dbReference type="EC" id="6.3.4.15" evidence="1"/>
<dbReference type="EMBL" id="SRYB01000006">
    <property type="protein sequence ID" value="TGY79515.1"/>
    <property type="molecule type" value="Genomic_DNA"/>
</dbReference>
<keyword evidence="1" id="KW-0436">Ligase</keyword>
<gene>
    <name evidence="1" type="ORF">E5331_05750</name>
</gene>
<proteinExistence type="predicted"/>
<evidence type="ECO:0000313" key="2">
    <source>
        <dbReference type="Proteomes" id="UP000306319"/>
    </source>
</evidence>
<keyword evidence="2" id="KW-1185">Reference proteome</keyword>
<name>A0AC61RML5_9BACT</name>
<evidence type="ECO:0000313" key="1">
    <source>
        <dbReference type="EMBL" id="TGY79515.1"/>
    </source>
</evidence>
<reference evidence="1" key="1">
    <citation type="submission" date="2019-04" db="EMBL/GenBank/DDBJ databases">
        <title>Microbes associate with the intestines of laboratory mice.</title>
        <authorList>
            <person name="Navarre W."/>
            <person name="Wong E."/>
            <person name="Huang K."/>
            <person name="Tropini C."/>
            <person name="Ng K."/>
            <person name="Yu B."/>
        </authorList>
    </citation>
    <scope>NUCLEOTIDE SEQUENCE</scope>
    <source>
        <strain evidence="1">NM04_E33</strain>
    </source>
</reference>
<dbReference type="Proteomes" id="UP000306319">
    <property type="component" value="Unassembled WGS sequence"/>
</dbReference>
<protein>
    <submittedName>
        <fullName evidence="1">Biotin--[acetyl-CoA-carboxylase] ligase</fullName>
        <ecNumber evidence="1">6.3.4.15</ecNumber>
    </submittedName>
</protein>
<comment type="caution">
    <text evidence="1">The sequence shown here is derived from an EMBL/GenBank/DDBJ whole genome shotgun (WGS) entry which is preliminary data.</text>
</comment>